<dbReference type="RefSeq" id="WP_155459807.1">
    <property type="nucleotide sequence ID" value="NZ_WNHS01000820.1"/>
</dbReference>
<comment type="caution">
    <text evidence="2">The sequence shown here is derived from an EMBL/GenBank/DDBJ whole genome shotgun (WGS) entry which is preliminary data.</text>
</comment>
<reference evidence="2 3" key="1">
    <citation type="submission" date="2019-11" db="EMBL/GenBank/DDBJ databases">
        <title>Growth characteristics of pneumococcus vary with the chemical composition of the capsule and with environmental conditions.</title>
        <authorList>
            <person name="Tothpal A."/>
            <person name="Desobry K."/>
            <person name="Joshi S."/>
            <person name="Wyllie A.L."/>
            <person name="Weinberger D.M."/>
        </authorList>
    </citation>
    <scope>NUCLEOTIDE SEQUENCE [LARGE SCALE GENOMIC DNA]</scope>
    <source>
        <strain evidence="3">pnumococcus23A</strain>
    </source>
</reference>
<dbReference type="InterPro" id="IPR008006">
    <property type="entry name" value="Peptidase_M26_N_dom"/>
</dbReference>
<feature type="domain" description="Peptidase M26 N-terminal" evidence="1">
    <location>
        <begin position="2"/>
        <end position="82"/>
    </location>
</feature>
<name>A0A6G2DX93_STREE</name>
<dbReference type="Pfam" id="PF05342">
    <property type="entry name" value="Peptidase_M26_N"/>
    <property type="match status" value="1"/>
</dbReference>
<evidence type="ECO:0000313" key="2">
    <source>
        <dbReference type="EMBL" id="MTW25883.1"/>
    </source>
</evidence>
<organism evidence="2 3">
    <name type="scientific">Streptococcus pneumoniae</name>
    <dbReference type="NCBI Taxonomy" id="1313"/>
    <lineage>
        <taxon>Bacteria</taxon>
        <taxon>Bacillati</taxon>
        <taxon>Bacillota</taxon>
        <taxon>Bacilli</taxon>
        <taxon>Lactobacillales</taxon>
        <taxon>Streptococcaceae</taxon>
        <taxon>Streptococcus</taxon>
    </lineage>
</organism>
<dbReference type="Proteomes" id="UP000490982">
    <property type="component" value="Unassembled WGS sequence"/>
</dbReference>
<evidence type="ECO:0000313" key="3">
    <source>
        <dbReference type="Proteomes" id="UP000490982"/>
    </source>
</evidence>
<dbReference type="AlphaFoldDB" id="A0A6G2DX93"/>
<feature type="non-terminal residue" evidence="2">
    <location>
        <position position="1"/>
    </location>
</feature>
<protein>
    <recommendedName>
        <fullName evidence="1">Peptidase M26 N-terminal domain-containing protein</fullName>
    </recommendedName>
</protein>
<sequence>QDLIQHVDPSKTRNEYIHYIEKPVPKVNNVYYNFNELVRDMQEHPNDEFKLGADLNATNVSAFGKSYVTKDFKGKLLSDGDNH</sequence>
<dbReference type="EMBL" id="WNHS01000820">
    <property type="protein sequence ID" value="MTW25883.1"/>
    <property type="molecule type" value="Genomic_DNA"/>
</dbReference>
<accession>A0A6G2DX93</accession>
<dbReference type="GO" id="GO:0008270">
    <property type="term" value="F:zinc ion binding"/>
    <property type="evidence" value="ECO:0007669"/>
    <property type="project" value="InterPro"/>
</dbReference>
<gene>
    <name evidence="2" type="ORF">GM537_13990</name>
</gene>
<dbReference type="GO" id="GO:0016020">
    <property type="term" value="C:membrane"/>
    <property type="evidence" value="ECO:0007669"/>
    <property type="project" value="InterPro"/>
</dbReference>
<proteinExistence type="predicted"/>
<evidence type="ECO:0000259" key="1">
    <source>
        <dbReference type="Pfam" id="PF05342"/>
    </source>
</evidence>
<feature type="non-terminal residue" evidence="2">
    <location>
        <position position="83"/>
    </location>
</feature>
<dbReference type="GO" id="GO:0004222">
    <property type="term" value="F:metalloendopeptidase activity"/>
    <property type="evidence" value="ECO:0007669"/>
    <property type="project" value="InterPro"/>
</dbReference>